<evidence type="ECO:0008006" key="3">
    <source>
        <dbReference type="Google" id="ProtNLM"/>
    </source>
</evidence>
<keyword evidence="2" id="KW-1185">Reference proteome</keyword>
<dbReference type="EMBL" id="JBHULX010000027">
    <property type="protein sequence ID" value="MFD2591862.1"/>
    <property type="molecule type" value="Genomic_DNA"/>
</dbReference>
<proteinExistence type="predicted"/>
<reference evidence="2" key="1">
    <citation type="journal article" date="2019" name="Int. J. Syst. Evol. Microbiol.">
        <title>The Global Catalogue of Microorganisms (GCM) 10K type strain sequencing project: providing services to taxonomists for standard genome sequencing and annotation.</title>
        <authorList>
            <consortium name="The Broad Institute Genomics Platform"/>
            <consortium name="The Broad Institute Genome Sequencing Center for Infectious Disease"/>
            <person name="Wu L."/>
            <person name="Ma J."/>
        </authorList>
    </citation>
    <scope>NUCLEOTIDE SEQUENCE [LARGE SCALE GENOMIC DNA]</scope>
    <source>
        <strain evidence="2">KCTC 42423</strain>
    </source>
</reference>
<name>A0ABW5N8B9_9FLAO</name>
<dbReference type="PROSITE" id="PS51257">
    <property type="entry name" value="PROKAR_LIPOPROTEIN"/>
    <property type="match status" value="1"/>
</dbReference>
<dbReference type="Proteomes" id="UP001597459">
    <property type="component" value="Unassembled WGS sequence"/>
</dbReference>
<protein>
    <recommendedName>
        <fullName evidence="3">Lipoprotein</fullName>
    </recommendedName>
</protein>
<organism evidence="1 2">
    <name type="scientific">Aquimarina hainanensis</name>
    <dbReference type="NCBI Taxonomy" id="1578017"/>
    <lineage>
        <taxon>Bacteria</taxon>
        <taxon>Pseudomonadati</taxon>
        <taxon>Bacteroidota</taxon>
        <taxon>Flavobacteriia</taxon>
        <taxon>Flavobacteriales</taxon>
        <taxon>Flavobacteriaceae</taxon>
        <taxon>Aquimarina</taxon>
    </lineage>
</organism>
<evidence type="ECO:0000313" key="1">
    <source>
        <dbReference type="EMBL" id="MFD2591862.1"/>
    </source>
</evidence>
<accession>A0ABW5N8B9</accession>
<evidence type="ECO:0000313" key="2">
    <source>
        <dbReference type="Proteomes" id="UP001597459"/>
    </source>
</evidence>
<gene>
    <name evidence="1" type="ORF">ACFSTE_13580</name>
</gene>
<comment type="caution">
    <text evidence="1">The sequence shown here is derived from an EMBL/GenBank/DDBJ whole genome shotgun (WGS) entry which is preliminary data.</text>
</comment>
<dbReference type="RefSeq" id="WP_176027581.1">
    <property type="nucleotide sequence ID" value="NZ_JBHSJV010000001.1"/>
</dbReference>
<sequence>MNGLKKIGLVGMAITLLACGGSSSRQEANAAGFEVIEKEIKSKFGDEVYFTDLMISYNKSIGNIIGVTVTKAPESLKMGQWNLMRGSWTQNSEISLEVPEGTRAADFMFQLNEKISLSKLGELAEQARKKLEEEKNIEKPAFKMAYIKFPKNGDIAKTEYVTVFTPENGGTNFTFSYKLNGDFIEMNY</sequence>